<keyword evidence="3" id="KW-0548">Nucleotidyltransferase</keyword>
<dbReference type="Gene3D" id="3.30.70.270">
    <property type="match status" value="2"/>
</dbReference>
<evidence type="ECO:0000256" key="5">
    <source>
        <dbReference type="ARBA" id="ARBA00022759"/>
    </source>
</evidence>
<dbReference type="Pfam" id="PF17917">
    <property type="entry name" value="RT_RNaseH"/>
    <property type="match status" value="1"/>
</dbReference>
<name>A0ABQ5ISN3_9ASTR</name>
<dbReference type="GO" id="GO:0003964">
    <property type="term" value="F:RNA-directed DNA polymerase activity"/>
    <property type="evidence" value="ECO:0007669"/>
    <property type="project" value="UniProtKB-KW"/>
</dbReference>
<reference evidence="11" key="1">
    <citation type="journal article" date="2022" name="Int. J. Mol. Sci.">
        <title>Draft Genome of Tanacetum Coccineum: Genomic Comparison of Closely Related Tanacetum-Family Plants.</title>
        <authorList>
            <person name="Yamashiro T."/>
            <person name="Shiraishi A."/>
            <person name="Nakayama K."/>
            <person name="Satake H."/>
        </authorList>
    </citation>
    <scope>NUCLEOTIDE SEQUENCE</scope>
</reference>
<keyword evidence="8" id="KW-0862">Zinc</keyword>
<keyword evidence="8" id="KW-0479">Metal-binding</keyword>
<accession>A0ABQ5ISN3</accession>
<evidence type="ECO:0000256" key="7">
    <source>
        <dbReference type="ARBA" id="ARBA00022918"/>
    </source>
</evidence>
<dbReference type="Gene3D" id="3.10.10.10">
    <property type="entry name" value="HIV Type 1 Reverse Transcriptase, subunit A, domain 1"/>
    <property type="match status" value="1"/>
</dbReference>
<dbReference type="InterPro" id="IPR043128">
    <property type="entry name" value="Rev_trsase/Diguanyl_cyclase"/>
</dbReference>
<dbReference type="InterPro" id="IPR041373">
    <property type="entry name" value="RT_RNaseH"/>
</dbReference>
<dbReference type="PANTHER" id="PTHR37984">
    <property type="entry name" value="PROTEIN CBG26694"/>
    <property type="match status" value="1"/>
</dbReference>
<keyword evidence="6" id="KW-0378">Hydrolase</keyword>
<evidence type="ECO:0000313" key="11">
    <source>
        <dbReference type="EMBL" id="GJU01979.1"/>
    </source>
</evidence>
<keyword evidence="8" id="KW-0863">Zinc-finger</keyword>
<dbReference type="PANTHER" id="PTHR37984:SF5">
    <property type="entry name" value="PROTEIN NYNRIN-LIKE"/>
    <property type="match status" value="1"/>
</dbReference>
<keyword evidence="2" id="KW-0808">Transferase</keyword>
<dbReference type="InterPro" id="IPR021109">
    <property type="entry name" value="Peptidase_aspartic_dom_sf"/>
</dbReference>
<evidence type="ECO:0000256" key="1">
    <source>
        <dbReference type="ARBA" id="ARBA00012493"/>
    </source>
</evidence>
<keyword evidence="5" id="KW-0255">Endonuclease</keyword>
<evidence type="ECO:0000256" key="2">
    <source>
        <dbReference type="ARBA" id="ARBA00022679"/>
    </source>
</evidence>
<dbReference type="CDD" id="cd01647">
    <property type="entry name" value="RT_LTR"/>
    <property type="match status" value="1"/>
</dbReference>
<organism evidence="11 12">
    <name type="scientific">Tanacetum coccineum</name>
    <dbReference type="NCBI Taxonomy" id="301880"/>
    <lineage>
        <taxon>Eukaryota</taxon>
        <taxon>Viridiplantae</taxon>
        <taxon>Streptophyta</taxon>
        <taxon>Embryophyta</taxon>
        <taxon>Tracheophyta</taxon>
        <taxon>Spermatophyta</taxon>
        <taxon>Magnoliopsida</taxon>
        <taxon>eudicotyledons</taxon>
        <taxon>Gunneridae</taxon>
        <taxon>Pentapetalae</taxon>
        <taxon>asterids</taxon>
        <taxon>campanulids</taxon>
        <taxon>Asterales</taxon>
        <taxon>Asteraceae</taxon>
        <taxon>Asteroideae</taxon>
        <taxon>Anthemideae</taxon>
        <taxon>Anthemidinae</taxon>
        <taxon>Tanacetum</taxon>
    </lineage>
</organism>
<evidence type="ECO:0000256" key="9">
    <source>
        <dbReference type="SAM" id="MobiDB-lite"/>
    </source>
</evidence>
<dbReference type="EMBL" id="BQNB010021015">
    <property type="protein sequence ID" value="GJU01979.1"/>
    <property type="molecule type" value="Genomic_DNA"/>
</dbReference>
<dbReference type="SUPFAM" id="SSF57756">
    <property type="entry name" value="Retrovirus zinc finger-like domains"/>
    <property type="match status" value="1"/>
</dbReference>
<dbReference type="Pfam" id="PF08284">
    <property type="entry name" value="RVP_2"/>
    <property type="match status" value="1"/>
</dbReference>
<dbReference type="EC" id="2.7.7.49" evidence="1"/>
<dbReference type="Gene3D" id="2.40.70.10">
    <property type="entry name" value="Acid Proteases"/>
    <property type="match status" value="1"/>
</dbReference>
<sequence length="903" mass="102544">MAPKRATRSNIAPETTNTTSVTNAQLQAMINQGVTAALAARDANTNGVDSHNSGTGARRNERATRECTYPDFMKCQPLNFKGTEGVVELTQWIEKMETVFRISNCSVENQIKFSTCTLLGNALTWWNSHVRTVGNDIAYAMTWTELKKKITDKYCLRTEIKKLEVELWELKVKGTDVIGSTANANNANNQKGTRSGQKPTCYECEVQGHFKRECPKLKNNNNRSNQVRGGNAPAKVYAVGHAGTNPNSNVVTGTFLLNNRYASVLFDTGAYRSFVSTTFSSQIDITATALDHYYDVKLADGRIIGLNAILRGCTLNILNHPFNIDLMPVELGSFNSIIGMKWLVKYQAIIVCAEKIVLFLANVNTKETEDKSEKKRLEDVPIVQDFSDVFPKDLSGLPLIQQVEFQIDLIPGAAPVAQAPYRLAPSEMKELLEQLKELSDKGFIRPSSSPWRAPVLFVKKKDGSFRMCIDYQELNKLTVKNCYPLPRIDDLFDQLQGSSNKQEHEEHLKLILELLKKEEFQGIHVDPAKIESIKDWASPKSPTEIRQFLGLAGYYRRFIEGFSKITKPMTKLTQKKIMFEWGDKQETTFQLLNQKLCSALILALPEESEDFIVYCDASIKGFGDVLMQREKVISYASRQLKIHEKNYTTHDLELGAVVFSLKLWRHYLYGTKCKVFTDHKSLQHILNQKGLNMRQRRWLELLSDYDCEIRYHPGKANVVADALSRKEREPPLRVRALVMTIGLNLPKQILDAQTEARKPENIKNEDVGGMLVENSKDPEKLMTEKLEPRADGTLCLNGMSWLPCYGDFRTVIMHESYKLKYSIHLGSKTMYQDMKKLYWWPNMKANIATYVRKCLTCAKVKAEHQRPSGLLVQTEYINGSGDKSPWILSRSFLSRHKAMTLFG</sequence>
<dbReference type="InterPro" id="IPR043502">
    <property type="entry name" value="DNA/RNA_pol_sf"/>
</dbReference>
<dbReference type="InterPro" id="IPR001878">
    <property type="entry name" value="Znf_CCHC"/>
</dbReference>
<dbReference type="CDD" id="cd09274">
    <property type="entry name" value="RNase_HI_RT_Ty3"/>
    <property type="match status" value="1"/>
</dbReference>
<dbReference type="CDD" id="cd00303">
    <property type="entry name" value="retropepsin_like"/>
    <property type="match status" value="1"/>
</dbReference>
<dbReference type="Pfam" id="PF17921">
    <property type="entry name" value="Integrase_H2C2"/>
    <property type="match status" value="1"/>
</dbReference>
<dbReference type="InterPro" id="IPR036875">
    <property type="entry name" value="Znf_CCHC_sf"/>
</dbReference>
<evidence type="ECO:0000259" key="10">
    <source>
        <dbReference type="PROSITE" id="PS50158"/>
    </source>
</evidence>
<evidence type="ECO:0000256" key="8">
    <source>
        <dbReference type="PROSITE-ProRule" id="PRU00047"/>
    </source>
</evidence>
<dbReference type="SUPFAM" id="SSF56672">
    <property type="entry name" value="DNA/RNA polymerases"/>
    <property type="match status" value="1"/>
</dbReference>
<feature type="domain" description="CCHC-type" evidence="10">
    <location>
        <begin position="201"/>
        <end position="216"/>
    </location>
</feature>
<dbReference type="InterPro" id="IPR041588">
    <property type="entry name" value="Integrase_H2C2"/>
</dbReference>
<protein>
    <recommendedName>
        <fullName evidence="1">RNA-directed DNA polymerase</fullName>
        <ecNumber evidence="1">2.7.7.49</ecNumber>
    </recommendedName>
</protein>
<reference evidence="11" key="2">
    <citation type="submission" date="2022-01" db="EMBL/GenBank/DDBJ databases">
        <authorList>
            <person name="Yamashiro T."/>
            <person name="Shiraishi A."/>
            <person name="Satake H."/>
            <person name="Nakayama K."/>
        </authorList>
    </citation>
    <scope>NUCLEOTIDE SEQUENCE</scope>
</reference>
<dbReference type="SMART" id="SM00343">
    <property type="entry name" value="ZnF_C2HC"/>
    <property type="match status" value="1"/>
</dbReference>
<feature type="compositionally biased region" description="Polar residues" evidence="9">
    <location>
        <begin position="8"/>
        <end position="20"/>
    </location>
</feature>
<dbReference type="InterPro" id="IPR050951">
    <property type="entry name" value="Retrovirus_Pol_polyprotein"/>
</dbReference>
<evidence type="ECO:0000256" key="3">
    <source>
        <dbReference type="ARBA" id="ARBA00022695"/>
    </source>
</evidence>
<dbReference type="Proteomes" id="UP001151760">
    <property type="component" value="Unassembled WGS sequence"/>
</dbReference>
<dbReference type="PROSITE" id="PS50158">
    <property type="entry name" value="ZF_CCHC"/>
    <property type="match status" value="1"/>
</dbReference>
<evidence type="ECO:0000256" key="4">
    <source>
        <dbReference type="ARBA" id="ARBA00022722"/>
    </source>
</evidence>
<dbReference type="SUPFAM" id="SSF50630">
    <property type="entry name" value="Acid proteases"/>
    <property type="match status" value="1"/>
</dbReference>
<keyword evidence="7 11" id="KW-0695">RNA-directed DNA polymerase</keyword>
<dbReference type="InterPro" id="IPR005162">
    <property type="entry name" value="Retrotrans_gag_dom"/>
</dbReference>
<keyword evidence="4" id="KW-0540">Nuclease</keyword>
<dbReference type="Pfam" id="PF03732">
    <property type="entry name" value="Retrotrans_gag"/>
    <property type="match status" value="1"/>
</dbReference>
<dbReference type="Gene3D" id="1.10.340.70">
    <property type="match status" value="1"/>
</dbReference>
<keyword evidence="12" id="KW-1185">Reference proteome</keyword>
<dbReference type="Gene3D" id="4.10.60.10">
    <property type="entry name" value="Zinc finger, CCHC-type"/>
    <property type="match status" value="1"/>
</dbReference>
<evidence type="ECO:0000313" key="12">
    <source>
        <dbReference type="Proteomes" id="UP001151760"/>
    </source>
</evidence>
<comment type="caution">
    <text evidence="11">The sequence shown here is derived from an EMBL/GenBank/DDBJ whole genome shotgun (WGS) entry which is preliminary data.</text>
</comment>
<gene>
    <name evidence="11" type="ORF">Tco_1112317</name>
</gene>
<proteinExistence type="predicted"/>
<feature type="region of interest" description="Disordered" evidence="9">
    <location>
        <begin position="1"/>
        <end position="20"/>
    </location>
</feature>
<evidence type="ECO:0000256" key="6">
    <source>
        <dbReference type="ARBA" id="ARBA00022801"/>
    </source>
</evidence>